<accession>A0A2P8CHL0</accession>
<dbReference type="OrthoDB" id="1007128at2"/>
<evidence type="ECO:0000256" key="1">
    <source>
        <dbReference type="SAM" id="SignalP"/>
    </source>
</evidence>
<comment type="caution">
    <text evidence="3">The sequence shown here is derived from an EMBL/GenBank/DDBJ whole genome shotgun (WGS) entry which is preliminary data.</text>
</comment>
<dbReference type="Proteomes" id="UP000240621">
    <property type="component" value="Unassembled WGS sequence"/>
</dbReference>
<dbReference type="Pfam" id="PF16412">
    <property type="entry name" value="DUF5020"/>
    <property type="match status" value="1"/>
</dbReference>
<evidence type="ECO:0000313" key="5">
    <source>
        <dbReference type="Proteomes" id="UP000396862"/>
    </source>
</evidence>
<evidence type="ECO:0000313" key="2">
    <source>
        <dbReference type="EMBL" id="GET20634.1"/>
    </source>
</evidence>
<evidence type="ECO:0000313" key="3">
    <source>
        <dbReference type="EMBL" id="PSK84461.1"/>
    </source>
</evidence>
<proteinExistence type="predicted"/>
<feature type="signal peptide" evidence="1">
    <location>
        <begin position="1"/>
        <end position="18"/>
    </location>
</feature>
<evidence type="ECO:0000313" key="4">
    <source>
        <dbReference type="Proteomes" id="UP000240621"/>
    </source>
</evidence>
<dbReference type="EMBL" id="PYGC01000002">
    <property type="protein sequence ID" value="PSK84461.1"/>
    <property type="molecule type" value="Genomic_DNA"/>
</dbReference>
<feature type="chain" id="PRO_5015167576" evidence="1">
    <location>
        <begin position="19"/>
        <end position="226"/>
    </location>
</feature>
<protein>
    <submittedName>
        <fullName evidence="2">DUF5020 domain-containing protein</fullName>
    </submittedName>
    <submittedName>
        <fullName evidence="3">Uncharacterized protein DUF5020</fullName>
    </submittedName>
</protein>
<name>A0A2P8CHL0_9BACT</name>
<dbReference type="EMBL" id="BLAU01000001">
    <property type="protein sequence ID" value="GET20634.1"/>
    <property type="molecule type" value="Genomic_DNA"/>
</dbReference>
<sequence length="226" mass="26146">MKKILFALSFLMAFTALEAQDIQLHYDLGKDRKYLTSTVEMFKPDQYGSTFFFIDMDYGANDVQGVALAYWEIARGLKFWDNPFEIHVEYNGGFGQYAPGGAYQINDAWLFGGNYTWNTADYSKIFTLQLMYKTIRGKNKNSFQVTGVWTLQFFNNKLTLDGFADFWREDNMFADKSTKFVFLSEPQFWYNVTKNFSVGSEIELSTNFGGHEGFMVNPTIAGKWTF</sequence>
<reference evidence="3 4" key="1">
    <citation type="submission" date="2018-03" db="EMBL/GenBank/DDBJ databases">
        <title>Genomic Encyclopedia of Archaeal and Bacterial Type Strains, Phase II (KMG-II): from individual species to whole genera.</title>
        <authorList>
            <person name="Goeker M."/>
        </authorList>
    </citation>
    <scope>NUCLEOTIDE SEQUENCE [LARGE SCALE GENOMIC DNA]</scope>
    <source>
        <strain evidence="3 4">DSM 27267</strain>
    </source>
</reference>
<reference evidence="2 5" key="2">
    <citation type="submission" date="2019-10" db="EMBL/GenBank/DDBJ databases">
        <title>Prolixibacter strains distinguished by the presence of nitrate reductase genes were adept at nitrate-dependent anaerobic corrosion of metallic iron and carbon steel.</title>
        <authorList>
            <person name="Iino T."/>
            <person name="Shono N."/>
            <person name="Ito K."/>
            <person name="Nakamura R."/>
            <person name="Sueoka K."/>
            <person name="Harayama S."/>
            <person name="Ohkuma M."/>
        </authorList>
    </citation>
    <scope>NUCLEOTIDE SEQUENCE [LARGE SCALE GENOMIC DNA]</scope>
    <source>
        <strain evidence="2 5">MIC1-1</strain>
    </source>
</reference>
<dbReference type="RefSeq" id="WP_106541057.1">
    <property type="nucleotide sequence ID" value="NZ_BLAU01000001.1"/>
</dbReference>
<dbReference type="Proteomes" id="UP000396862">
    <property type="component" value="Unassembled WGS sequence"/>
</dbReference>
<gene>
    <name evidence="3" type="ORF">CLV93_102247</name>
    <name evidence="2" type="ORF">JCM18694_08800</name>
</gene>
<organism evidence="3 4">
    <name type="scientific">Prolixibacter denitrificans</name>
    <dbReference type="NCBI Taxonomy" id="1541063"/>
    <lineage>
        <taxon>Bacteria</taxon>
        <taxon>Pseudomonadati</taxon>
        <taxon>Bacteroidota</taxon>
        <taxon>Bacteroidia</taxon>
        <taxon>Marinilabiliales</taxon>
        <taxon>Prolixibacteraceae</taxon>
        <taxon>Prolixibacter</taxon>
    </lineage>
</organism>
<keyword evidence="1" id="KW-0732">Signal</keyword>
<dbReference type="AlphaFoldDB" id="A0A2P8CHL0"/>
<keyword evidence="5" id="KW-1185">Reference proteome</keyword>